<comment type="caution">
    <text evidence="3">The sequence shown here is derived from an EMBL/GenBank/DDBJ whole genome shotgun (WGS) entry which is preliminary data.</text>
</comment>
<accession>A0A424FKW3</accession>
<feature type="coiled-coil region" evidence="1">
    <location>
        <begin position="23"/>
        <end position="55"/>
    </location>
</feature>
<name>A0A424FKW3_9HYPH</name>
<sequence length="60" mass="7271">MEEEEVMIFIAFGLGVLVILIILELLEAHRLRKENKLLEEENTRLKVLFQELKRREDYQK</sequence>
<keyword evidence="2" id="KW-0472">Membrane</keyword>
<evidence type="ECO:0000256" key="1">
    <source>
        <dbReference type="SAM" id="Coils"/>
    </source>
</evidence>
<dbReference type="Proteomes" id="UP000236895">
    <property type="component" value="Unassembled WGS sequence"/>
</dbReference>
<keyword evidence="2" id="KW-0812">Transmembrane</keyword>
<evidence type="ECO:0000313" key="3">
    <source>
        <dbReference type="EMBL" id="RPD36778.1"/>
    </source>
</evidence>
<evidence type="ECO:0000256" key="2">
    <source>
        <dbReference type="SAM" id="Phobius"/>
    </source>
</evidence>
<reference evidence="3 4" key="1">
    <citation type="submission" date="2018-11" db="EMBL/GenBank/DDBJ databases">
        <title>Genome Analysis of Haplotype D of Candidatus Liberibacter Solanacearum.</title>
        <authorList>
            <person name="Katsir L."/>
            <person name="Ruan Z."/>
            <person name="Santos Garcia D."/>
            <person name="Piasezky A."/>
            <person name="Jiang J."/>
            <person name="Sela N."/>
            <person name="Freilich S."/>
            <person name="Bahar O."/>
        </authorList>
    </citation>
    <scope>NUCLEOTIDE SEQUENCE [LARGE SCALE GENOMIC DNA]</scope>
    <source>
        <strain evidence="4">haplotype D1</strain>
    </source>
</reference>
<protein>
    <submittedName>
        <fullName evidence="3">Uncharacterized protein</fullName>
    </submittedName>
</protein>
<feature type="transmembrane region" description="Helical" evidence="2">
    <location>
        <begin position="6"/>
        <end position="26"/>
    </location>
</feature>
<keyword evidence="1" id="KW-0175">Coiled coil</keyword>
<evidence type="ECO:0000313" key="4">
    <source>
        <dbReference type="Proteomes" id="UP000236895"/>
    </source>
</evidence>
<dbReference type="AlphaFoldDB" id="A0A424FKW3"/>
<gene>
    <name evidence="3" type="ORF">C0030_005970</name>
</gene>
<dbReference type="EMBL" id="PKRU02000033">
    <property type="protein sequence ID" value="RPD36778.1"/>
    <property type="molecule type" value="Genomic_DNA"/>
</dbReference>
<organism evidence="3 4">
    <name type="scientific">Candidatus Liberibacter solanacearum</name>
    <dbReference type="NCBI Taxonomy" id="556287"/>
    <lineage>
        <taxon>Bacteria</taxon>
        <taxon>Pseudomonadati</taxon>
        <taxon>Pseudomonadota</taxon>
        <taxon>Alphaproteobacteria</taxon>
        <taxon>Hyphomicrobiales</taxon>
        <taxon>Rhizobiaceae</taxon>
        <taxon>Liberibacter</taxon>
    </lineage>
</organism>
<proteinExistence type="predicted"/>
<keyword evidence="2" id="KW-1133">Transmembrane helix</keyword>